<feature type="region of interest" description="Disordered" evidence="1">
    <location>
        <begin position="1"/>
        <end position="27"/>
    </location>
</feature>
<evidence type="ECO:0000313" key="2">
    <source>
        <dbReference type="EMBL" id="KAF7803659.1"/>
    </source>
</evidence>
<gene>
    <name evidence="2" type="ORF">G2W53_042770</name>
</gene>
<evidence type="ECO:0000313" key="3">
    <source>
        <dbReference type="Proteomes" id="UP000634136"/>
    </source>
</evidence>
<protein>
    <submittedName>
        <fullName evidence="2">Uncharacterized protein</fullName>
    </submittedName>
</protein>
<feature type="compositionally biased region" description="Basic and acidic residues" evidence="1">
    <location>
        <begin position="1"/>
        <end position="18"/>
    </location>
</feature>
<comment type="caution">
    <text evidence="2">The sequence shown here is derived from an EMBL/GenBank/DDBJ whole genome shotgun (WGS) entry which is preliminary data.</text>
</comment>
<dbReference type="AlphaFoldDB" id="A0A834W473"/>
<sequence length="27" mass="3122">MAAAPRTEDKSTQRHARDLPFPLIMMH</sequence>
<proteinExistence type="predicted"/>
<reference evidence="2" key="1">
    <citation type="submission" date="2020-09" db="EMBL/GenBank/DDBJ databases">
        <title>Genome-Enabled Discovery of Anthraquinone Biosynthesis in Senna tora.</title>
        <authorList>
            <person name="Kang S.-H."/>
            <person name="Pandey R.P."/>
            <person name="Lee C.-M."/>
            <person name="Sim J.-S."/>
            <person name="Jeong J.-T."/>
            <person name="Choi B.-S."/>
            <person name="Jung M."/>
            <person name="Ginzburg D."/>
            <person name="Zhao K."/>
            <person name="Won S.Y."/>
            <person name="Oh T.-J."/>
            <person name="Yu Y."/>
            <person name="Kim N.-H."/>
            <person name="Lee O.R."/>
            <person name="Lee T.-H."/>
            <person name="Bashyal P."/>
            <person name="Kim T.-S."/>
            <person name="Lee W.-H."/>
            <person name="Kawkins C."/>
            <person name="Kim C.-K."/>
            <person name="Kim J.S."/>
            <person name="Ahn B.O."/>
            <person name="Rhee S.Y."/>
            <person name="Sohng J.K."/>
        </authorList>
    </citation>
    <scope>NUCLEOTIDE SEQUENCE</scope>
    <source>
        <tissue evidence="2">Leaf</tissue>
    </source>
</reference>
<keyword evidence="3" id="KW-1185">Reference proteome</keyword>
<name>A0A834W473_9FABA</name>
<dbReference type="EMBL" id="JAAIUW010000013">
    <property type="protein sequence ID" value="KAF7803659.1"/>
    <property type="molecule type" value="Genomic_DNA"/>
</dbReference>
<accession>A0A834W473</accession>
<organism evidence="2 3">
    <name type="scientific">Senna tora</name>
    <dbReference type="NCBI Taxonomy" id="362788"/>
    <lineage>
        <taxon>Eukaryota</taxon>
        <taxon>Viridiplantae</taxon>
        <taxon>Streptophyta</taxon>
        <taxon>Embryophyta</taxon>
        <taxon>Tracheophyta</taxon>
        <taxon>Spermatophyta</taxon>
        <taxon>Magnoliopsida</taxon>
        <taxon>eudicotyledons</taxon>
        <taxon>Gunneridae</taxon>
        <taxon>Pentapetalae</taxon>
        <taxon>rosids</taxon>
        <taxon>fabids</taxon>
        <taxon>Fabales</taxon>
        <taxon>Fabaceae</taxon>
        <taxon>Caesalpinioideae</taxon>
        <taxon>Cassia clade</taxon>
        <taxon>Senna</taxon>
    </lineage>
</organism>
<evidence type="ECO:0000256" key="1">
    <source>
        <dbReference type="SAM" id="MobiDB-lite"/>
    </source>
</evidence>
<dbReference type="Proteomes" id="UP000634136">
    <property type="component" value="Unassembled WGS sequence"/>
</dbReference>